<reference evidence="2 3" key="1">
    <citation type="submission" date="2024-07" db="EMBL/GenBank/DDBJ databases">
        <title>Chromosome-level genome assembly of the water stick insect Ranatra chinensis (Heteroptera: Nepidae).</title>
        <authorList>
            <person name="Liu X."/>
        </authorList>
    </citation>
    <scope>NUCLEOTIDE SEQUENCE [LARGE SCALE GENOMIC DNA]</scope>
    <source>
        <strain evidence="2">Cailab_2021Rc</strain>
        <tissue evidence="2">Muscle</tissue>
    </source>
</reference>
<evidence type="ECO:0000256" key="1">
    <source>
        <dbReference type="SAM" id="MobiDB-lite"/>
    </source>
</evidence>
<evidence type="ECO:0000313" key="2">
    <source>
        <dbReference type="EMBL" id="KAL1129209.1"/>
    </source>
</evidence>
<dbReference type="AlphaFoldDB" id="A0ABD0Z1B4"/>
<name>A0ABD0Z1B4_9HEMI</name>
<accession>A0ABD0Z1B4</accession>
<comment type="caution">
    <text evidence="2">The sequence shown here is derived from an EMBL/GenBank/DDBJ whole genome shotgun (WGS) entry which is preliminary data.</text>
</comment>
<evidence type="ECO:0000313" key="3">
    <source>
        <dbReference type="Proteomes" id="UP001558652"/>
    </source>
</evidence>
<feature type="region of interest" description="Disordered" evidence="1">
    <location>
        <begin position="1"/>
        <end position="64"/>
    </location>
</feature>
<feature type="compositionally biased region" description="Polar residues" evidence="1">
    <location>
        <begin position="51"/>
        <end position="64"/>
    </location>
</feature>
<keyword evidence="3" id="KW-1185">Reference proteome</keyword>
<dbReference type="Proteomes" id="UP001558652">
    <property type="component" value="Unassembled WGS sequence"/>
</dbReference>
<gene>
    <name evidence="2" type="ORF">AAG570_013739</name>
</gene>
<sequence>MQSYQELPPVRTQVPQASGRGRLHLPVPATTTTATAARGAQKAVVGARSTARPSSSPQTQGVLETQHPTAPVAHISNQNYKANFLLNTHLRFEFPRLYQTCINGYTQCLKKRPFFGQIKP</sequence>
<organism evidence="2 3">
    <name type="scientific">Ranatra chinensis</name>
    <dbReference type="NCBI Taxonomy" id="642074"/>
    <lineage>
        <taxon>Eukaryota</taxon>
        <taxon>Metazoa</taxon>
        <taxon>Ecdysozoa</taxon>
        <taxon>Arthropoda</taxon>
        <taxon>Hexapoda</taxon>
        <taxon>Insecta</taxon>
        <taxon>Pterygota</taxon>
        <taxon>Neoptera</taxon>
        <taxon>Paraneoptera</taxon>
        <taxon>Hemiptera</taxon>
        <taxon>Heteroptera</taxon>
        <taxon>Panheteroptera</taxon>
        <taxon>Nepomorpha</taxon>
        <taxon>Nepidae</taxon>
        <taxon>Ranatrinae</taxon>
        <taxon>Ranatra</taxon>
    </lineage>
</organism>
<proteinExistence type="predicted"/>
<dbReference type="EMBL" id="JBFDAA010000009">
    <property type="protein sequence ID" value="KAL1129209.1"/>
    <property type="molecule type" value="Genomic_DNA"/>
</dbReference>
<protein>
    <submittedName>
        <fullName evidence="2">Uncharacterized protein</fullName>
    </submittedName>
</protein>